<dbReference type="Proteomes" id="UP000694844">
    <property type="component" value="Chromosome 8"/>
</dbReference>
<keyword evidence="3" id="KW-1185">Reference proteome</keyword>
<feature type="signal peptide" evidence="2">
    <location>
        <begin position="1"/>
        <end position="20"/>
    </location>
</feature>
<dbReference type="InterPro" id="IPR006150">
    <property type="entry name" value="Cys_repeat_1"/>
</dbReference>
<sequence length="404" mass="45876">MKSQGIFIVNILLGIQWNLASRICPVGEPLALRECSLLRPHGQCPETYTCRGGVIGKGRCCLDPLALLCRDCTTFKDVHYTMDGSGGSTFNMNVFFRWRRKECRESALLYKWDPHVKVLVKGQDNHTITERTLHCRVTEKPCSKYFSMKISLQRYEVLYQVKGPGIISYCRFREILIVSPQTTPLLPQQPPYSLSSATELSPPSSSELVIAIVIGTTCFVAIATAVVFVCKSRSLRRRPTNNPNPVEFTLMHENRDALVVAMPGVGSAVIHELKQKTGLLYVTIDQLQTEIFRNSSEWIHSIQQNYAHFLILLTESLVDNSEDDSHPLNEITKSLFRNLQSSSQPRYKDVYCVYLTPPSALQFSSTSDRSEKHRYDLSGENIFKKKDFRRLVSDLNKIGSRSRD</sequence>
<evidence type="ECO:0000256" key="1">
    <source>
        <dbReference type="SAM" id="Phobius"/>
    </source>
</evidence>
<feature type="chain" id="PRO_5034123326" evidence="2">
    <location>
        <begin position="21"/>
        <end position="404"/>
    </location>
</feature>
<name>A0A8B8B3D9_CRAVI</name>
<proteinExistence type="predicted"/>
<evidence type="ECO:0000256" key="2">
    <source>
        <dbReference type="SAM" id="SignalP"/>
    </source>
</evidence>
<accession>A0A8B8B3D9</accession>
<evidence type="ECO:0000313" key="4">
    <source>
        <dbReference type="RefSeq" id="XP_022297568.1"/>
    </source>
</evidence>
<keyword evidence="1" id="KW-0472">Membrane</keyword>
<dbReference type="RefSeq" id="XP_022297568.1">
    <property type="nucleotide sequence ID" value="XM_022441860.1"/>
</dbReference>
<feature type="transmembrane region" description="Helical" evidence="1">
    <location>
        <begin position="208"/>
        <end position="230"/>
    </location>
</feature>
<reference evidence="4" key="1">
    <citation type="submission" date="2025-08" db="UniProtKB">
        <authorList>
            <consortium name="RefSeq"/>
        </authorList>
    </citation>
    <scope>IDENTIFICATION</scope>
    <source>
        <tissue evidence="4">Whole sample</tissue>
    </source>
</reference>
<evidence type="ECO:0000313" key="3">
    <source>
        <dbReference type="Proteomes" id="UP000694844"/>
    </source>
</evidence>
<protein>
    <submittedName>
        <fullName evidence="4">Uncharacterized protein LOC111106964</fullName>
    </submittedName>
</protein>
<keyword evidence="1" id="KW-1133">Transmembrane helix</keyword>
<dbReference type="GeneID" id="111106964"/>
<dbReference type="KEGG" id="cvn:111106964"/>
<gene>
    <name evidence="4" type="primary">LOC111106964</name>
</gene>
<dbReference type="AlphaFoldDB" id="A0A8B8B3D9"/>
<dbReference type="SMART" id="SM00289">
    <property type="entry name" value="WR1"/>
    <property type="match status" value="1"/>
</dbReference>
<organism evidence="3 4">
    <name type="scientific">Crassostrea virginica</name>
    <name type="common">Eastern oyster</name>
    <dbReference type="NCBI Taxonomy" id="6565"/>
    <lineage>
        <taxon>Eukaryota</taxon>
        <taxon>Metazoa</taxon>
        <taxon>Spiralia</taxon>
        <taxon>Lophotrochozoa</taxon>
        <taxon>Mollusca</taxon>
        <taxon>Bivalvia</taxon>
        <taxon>Autobranchia</taxon>
        <taxon>Pteriomorphia</taxon>
        <taxon>Ostreida</taxon>
        <taxon>Ostreoidea</taxon>
        <taxon>Ostreidae</taxon>
        <taxon>Crassostrea</taxon>
    </lineage>
</organism>
<keyword evidence="1" id="KW-0812">Transmembrane</keyword>
<dbReference type="OrthoDB" id="6154791at2759"/>
<keyword evidence="2" id="KW-0732">Signal</keyword>